<sequence length="287" mass="32424">MLWSNRSAVDTALSCAGGLSLHRSHIPLQNEDAMILEALNYAGTYWKTAPEFRPHIRYSVNLWARANRCAKAWEEHEENCKRFILSTASKLKQRRTAVILGSGLLRDVPWRQLAAVFDTLVLVDLVHLSSMRMTLYGRKYRNVVLNSRDLSGYDALKTGGAFEPLSFLRQVPYLDLVVSANLLSQIGTGARHRMEQEGASSQPEDMLHRLIQAHVDGLSGLPCKVCLLTDTRFDIIDKNGKVHQQEDLLHGVLVPKVVQQWDWPVAPFGEESKDYQIIHKVVASEVR</sequence>
<gene>
    <name evidence="1" type="ORF">QE369_004525</name>
</gene>
<name>A0AAJ2BIF4_9HYPH</name>
<evidence type="ECO:0000313" key="1">
    <source>
        <dbReference type="EMBL" id="MDR6104328.1"/>
    </source>
</evidence>
<comment type="caution">
    <text evidence="1">The sequence shown here is derived from an EMBL/GenBank/DDBJ whole genome shotgun (WGS) entry which is preliminary data.</text>
</comment>
<proteinExistence type="predicted"/>
<evidence type="ECO:0000313" key="2">
    <source>
        <dbReference type="Proteomes" id="UP001255601"/>
    </source>
</evidence>
<dbReference type="EMBL" id="JAVIZC010000003">
    <property type="protein sequence ID" value="MDR6104328.1"/>
    <property type="molecule type" value="Genomic_DNA"/>
</dbReference>
<dbReference type="Proteomes" id="UP001255601">
    <property type="component" value="Unassembled WGS sequence"/>
</dbReference>
<reference evidence="1" key="1">
    <citation type="submission" date="2023-08" db="EMBL/GenBank/DDBJ databases">
        <title>Functional and genomic diversity of the sorghum phyllosphere microbiome.</title>
        <authorList>
            <person name="Shade A."/>
        </authorList>
    </citation>
    <scope>NUCLEOTIDE SEQUENCE</scope>
    <source>
        <strain evidence="1">SORGH_AS_0974</strain>
    </source>
</reference>
<organism evidence="1 2">
    <name type="scientific">Agrobacterium larrymoorei</name>
    <dbReference type="NCBI Taxonomy" id="160699"/>
    <lineage>
        <taxon>Bacteria</taxon>
        <taxon>Pseudomonadati</taxon>
        <taxon>Pseudomonadota</taxon>
        <taxon>Alphaproteobacteria</taxon>
        <taxon>Hyphomicrobiales</taxon>
        <taxon>Rhizobiaceae</taxon>
        <taxon>Rhizobium/Agrobacterium group</taxon>
        <taxon>Agrobacterium</taxon>
    </lineage>
</organism>
<accession>A0AAJ2BIF4</accession>
<dbReference type="AlphaFoldDB" id="A0AAJ2BIF4"/>
<protein>
    <submittedName>
        <fullName evidence="1">Uncharacterized protein</fullName>
    </submittedName>
</protein>